<dbReference type="PANTHER" id="PTHR38097:SF2">
    <property type="entry name" value="DNA-BINDING PROTEIN STPA"/>
    <property type="match status" value="1"/>
</dbReference>
<accession>A0A286T8F9</accession>
<evidence type="ECO:0000313" key="8">
    <source>
        <dbReference type="EMBL" id="BBA45600.1"/>
    </source>
</evidence>
<dbReference type="EMBL" id="CP090643">
    <property type="protein sequence ID" value="WFN23420.1"/>
    <property type="molecule type" value="Genomic_DNA"/>
</dbReference>
<evidence type="ECO:0000313" key="10">
    <source>
        <dbReference type="EMBL" id="MBO1835022.1"/>
    </source>
</evidence>
<dbReference type="Proteomes" id="UP000611459">
    <property type="component" value="Unassembled WGS sequence"/>
</dbReference>
<keyword evidence="5" id="KW-0175">Coiled coil</keyword>
<reference evidence="11 13" key="5">
    <citation type="submission" date="2021-12" db="EMBL/GenBank/DDBJ databases">
        <title>Genomic and phenotypic characterization of three Burkholderia contaminans isolates recovered from different sources.</title>
        <authorList>
            <person name="Lopez De Volder A."/>
            <person name="Fan Y."/>
            <person name="Nunvar J."/>
            <person name="Herrera T."/>
            <person name="Timp W."/>
            <person name="Degrossi J."/>
        </authorList>
    </citation>
    <scope>NUCLEOTIDE SEQUENCE [LARGE SCALE GENOMIC DNA]</scope>
    <source>
        <strain evidence="11 13">LMG 23361</strain>
        <plasmid evidence="11 13">unnamed1</plasmid>
    </source>
</reference>
<comment type="subcellular location">
    <subcellularLocation>
        <location evidence="1">Cytoplasm</location>
        <location evidence="1">Nucleoid</location>
    </subcellularLocation>
</comment>
<keyword evidence="12" id="KW-1185">Reference proteome</keyword>
<evidence type="ECO:0000256" key="1">
    <source>
        <dbReference type="ARBA" id="ARBA00004453"/>
    </source>
</evidence>
<gene>
    <name evidence="8" type="ORF">BCCH1_81110</name>
    <name evidence="10" type="ORF">J4M89_37145</name>
    <name evidence="9" type="ORF">JIN94_19730</name>
    <name evidence="11" type="ORF">LXE91_40535</name>
</gene>
<reference evidence="8" key="1">
    <citation type="journal article" date="2016" name="Biosci. Biotechnol. Biochem.">
        <title>Bioconversion of AHX to AOH by resting cells of Burkholderia contaminans CH-1.</title>
        <authorList>
            <person name="Choi J.H."/>
            <person name="Kikuchi A."/>
            <person name="Pumkaeo P."/>
            <person name="Hirai H."/>
            <person name="Tokuyama S."/>
            <person name="Kawagishi H."/>
        </authorList>
    </citation>
    <scope>NUCLEOTIDE SEQUENCE</scope>
    <source>
        <strain evidence="8">CH-1</strain>
        <plasmid evidence="8">pBC453</plasmid>
    </source>
</reference>
<sequence>MTTQTYKGLKAQIHALEKQAEELRQAELQTVIAEIREKVHEYQLTPEDIFGGRRKKPKAKVTLPPKYRNPKTGQEWSGRGRAPLWLANVRNRDKFLIG</sequence>
<reference evidence="9" key="3">
    <citation type="submission" date="2021-01" db="EMBL/GenBank/DDBJ databases">
        <title>Outbreak of Burkholderia contaminns endophthalmitis traced to a clinical ventilation system.</title>
        <authorList>
            <person name="Lipuma J."/>
            <person name="Spilker T."/>
            <person name="Kratholm J."/>
        </authorList>
    </citation>
    <scope>NUCLEOTIDE SEQUENCE</scope>
    <source>
        <strain evidence="9">HI4954</strain>
    </source>
</reference>
<dbReference type="Gene3D" id="4.10.430.30">
    <property type="match status" value="1"/>
</dbReference>
<organism evidence="8">
    <name type="scientific">Burkholderia contaminans</name>
    <dbReference type="NCBI Taxonomy" id="488447"/>
    <lineage>
        <taxon>Bacteria</taxon>
        <taxon>Pseudomonadati</taxon>
        <taxon>Pseudomonadota</taxon>
        <taxon>Betaproteobacteria</taxon>
        <taxon>Burkholderiales</taxon>
        <taxon>Burkholderiaceae</taxon>
        <taxon>Burkholderia</taxon>
        <taxon>Burkholderia cepacia complex</taxon>
    </lineage>
</organism>
<keyword evidence="4" id="KW-0238">DNA-binding</keyword>
<dbReference type="EMBL" id="JAENIB010000007">
    <property type="protein sequence ID" value="MBK1932123.1"/>
    <property type="molecule type" value="Genomic_DNA"/>
</dbReference>
<dbReference type="PANTHER" id="PTHR38097">
    <property type="match status" value="1"/>
</dbReference>
<name>A0A286T8F9_9BURK</name>
<reference evidence="10 12" key="4">
    <citation type="submission" date="2021-03" db="EMBL/GenBank/DDBJ databases">
        <title>Clinical course, treatment and visual outcome of an outbreak of Burkholderia contaminans endophthalmitis following cataract surgery.</title>
        <authorList>
            <person name="Lind C."/>
            <person name="Olsen K."/>
            <person name="Angelsen N.K."/>
            <person name="Krefting E.A."/>
            <person name="Fossen K."/>
            <person name="Gravningen K."/>
            <person name="Depoorter E."/>
            <person name="Vandamme P."/>
            <person name="Bertelsen G."/>
        </authorList>
    </citation>
    <scope>NUCLEOTIDE SEQUENCE [LARGE SCALE GENOMIC DNA]</scope>
    <source>
        <strain evidence="10 12">51242556</strain>
    </source>
</reference>
<dbReference type="InterPro" id="IPR027444">
    <property type="entry name" value="H-NS_C_dom"/>
</dbReference>
<comment type="similarity">
    <text evidence="2">Belongs to the histone-like protein H-NS family.</text>
</comment>
<evidence type="ECO:0000313" key="9">
    <source>
        <dbReference type="EMBL" id="MBK1932123.1"/>
    </source>
</evidence>
<dbReference type="GO" id="GO:0003677">
    <property type="term" value="F:DNA binding"/>
    <property type="evidence" value="ECO:0007669"/>
    <property type="project" value="UniProtKB-KW"/>
</dbReference>
<dbReference type="AlphaFoldDB" id="A0A286T8F9"/>
<dbReference type="Proteomes" id="UP000664048">
    <property type="component" value="Unassembled WGS sequence"/>
</dbReference>
<evidence type="ECO:0000313" key="12">
    <source>
        <dbReference type="Proteomes" id="UP000664048"/>
    </source>
</evidence>
<evidence type="ECO:0000256" key="4">
    <source>
        <dbReference type="ARBA" id="ARBA00023125"/>
    </source>
</evidence>
<geneLocation type="plasmid" evidence="8">
    <name>pBC453</name>
</geneLocation>
<feature type="region of interest" description="Disordered" evidence="6">
    <location>
        <begin position="50"/>
        <end position="75"/>
    </location>
</feature>
<evidence type="ECO:0000256" key="6">
    <source>
        <dbReference type="SAM" id="MobiDB-lite"/>
    </source>
</evidence>
<dbReference type="GeneID" id="71059978"/>
<proteinExistence type="inferred from homology"/>
<protein>
    <submittedName>
        <fullName evidence="8 9">H-NS histone</fullName>
    </submittedName>
</protein>
<feature type="coiled-coil region" evidence="5">
    <location>
        <begin position="6"/>
        <end position="38"/>
    </location>
</feature>
<dbReference type="OrthoDB" id="5297879at2"/>
<geneLocation type="plasmid" evidence="11 13">
    <name>unnamed1</name>
</geneLocation>
<evidence type="ECO:0000259" key="7">
    <source>
        <dbReference type="SMART" id="SM00528"/>
    </source>
</evidence>
<dbReference type="SUPFAM" id="SSF81273">
    <property type="entry name" value="H-NS histone-like proteins"/>
    <property type="match status" value="1"/>
</dbReference>
<evidence type="ECO:0000313" key="11">
    <source>
        <dbReference type="EMBL" id="WFN23420.1"/>
    </source>
</evidence>
<keyword evidence="8" id="KW-0614">Plasmid</keyword>
<dbReference type="Pfam" id="PF00816">
    <property type="entry name" value="Histone_HNS"/>
    <property type="match status" value="1"/>
</dbReference>
<evidence type="ECO:0000313" key="13">
    <source>
        <dbReference type="Proteomes" id="UP001220209"/>
    </source>
</evidence>
<evidence type="ECO:0000256" key="3">
    <source>
        <dbReference type="ARBA" id="ARBA00022490"/>
    </source>
</evidence>
<feature type="domain" description="DNA-binding protein H-NS-like C-terminal" evidence="7">
    <location>
        <begin position="57"/>
        <end position="97"/>
    </location>
</feature>
<dbReference type="EMBL" id="JAGEMX010000025">
    <property type="protein sequence ID" value="MBO1835022.1"/>
    <property type="molecule type" value="Genomic_DNA"/>
</dbReference>
<reference evidence="8" key="2">
    <citation type="journal article" date="2017" name="Genome Announc.">
        <title>High-Quality Draft Genome Sequence of Burkholderia contaminans CH-1, a Gram-Negative Bacterium That Metabolizes 2-Azahypoxanthine, a Plant Growth-Regulating Compound.</title>
        <authorList>
            <person name="Choi J.-H."/>
            <person name="Sugiura H."/>
            <person name="Moriuchi R."/>
            <person name="Kawagishi H."/>
            <person name="Dohra H."/>
        </authorList>
    </citation>
    <scope>NUCLEOTIDE SEQUENCE</scope>
    <source>
        <strain evidence="8">CH-1</strain>
        <plasmid evidence="8">pBC453</plasmid>
    </source>
</reference>
<dbReference type="RefSeq" id="WP_076841544.1">
    <property type="nucleotide sequence ID" value="NZ_AP018360.1"/>
</dbReference>
<dbReference type="GO" id="GO:0009295">
    <property type="term" value="C:nucleoid"/>
    <property type="evidence" value="ECO:0007669"/>
    <property type="project" value="UniProtKB-SubCell"/>
</dbReference>
<dbReference type="Proteomes" id="UP001220209">
    <property type="component" value="Plasmid unnamed1"/>
</dbReference>
<evidence type="ECO:0000256" key="2">
    <source>
        <dbReference type="ARBA" id="ARBA00010610"/>
    </source>
</evidence>
<evidence type="ECO:0000256" key="5">
    <source>
        <dbReference type="SAM" id="Coils"/>
    </source>
</evidence>
<dbReference type="SMART" id="SM00528">
    <property type="entry name" value="HNS"/>
    <property type="match status" value="1"/>
</dbReference>
<keyword evidence="3" id="KW-0963">Cytoplasm</keyword>
<dbReference type="EMBL" id="AP018360">
    <property type="protein sequence ID" value="BBA45600.1"/>
    <property type="molecule type" value="Genomic_DNA"/>
</dbReference>